<dbReference type="PANTHER" id="PTHR46500:SF1">
    <property type="entry name" value="CILIA- AND FLAGELLA-ASSOCIATED PROTEIN 221"/>
    <property type="match status" value="1"/>
</dbReference>
<reference evidence="2" key="2">
    <citation type="submission" date="2011-02" db="EMBL/GenBank/DDBJ databases">
        <authorList>
            <person name="MacLean D."/>
        </authorList>
    </citation>
    <scope>NUCLEOTIDE SEQUENCE</scope>
</reference>
<feature type="compositionally biased region" description="Basic residues" evidence="1">
    <location>
        <begin position="198"/>
        <end position="209"/>
    </location>
</feature>
<dbReference type="GO" id="GO:0097729">
    <property type="term" value="C:9+2 motile cilium"/>
    <property type="evidence" value="ECO:0007669"/>
    <property type="project" value="TreeGrafter"/>
</dbReference>
<gene>
    <name evidence="2" type="primary">AlNc14C92G5718</name>
    <name evidence="2" type="ORF">ALNC14_064910</name>
</gene>
<proteinExistence type="predicted"/>
<name>F0WGI4_9STRA</name>
<reference evidence="2" key="1">
    <citation type="journal article" date="2011" name="PLoS Biol.">
        <title>Gene gain and loss during evolution of obligate parasitism in the white rust pathogen of Arabidopsis thaliana.</title>
        <authorList>
            <person name="Kemen E."/>
            <person name="Gardiner A."/>
            <person name="Schultz-Larsen T."/>
            <person name="Kemen A.C."/>
            <person name="Balmuth A.L."/>
            <person name="Robert-Seilaniantz A."/>
            <person name="Bailey K."/>
            <person name="Holub E."/>
            <person name="Studholme D.J."/>
            <person name="Maclean D."/>
            <person name="Jones J.D."/>
        </authorList>
    </citation>
    <scope>NUCLEOTIDE SEQUENCE</scope>
</reference>
<dbReference type="InterPro" id="IPR029676">
    <property type="entry name" value="CFAP221"/>
</dbReference>
<sequence length="638" mass="71942">MQRPRSNRLPKPSKEEHRNSRTAPSPCTVLPRNVMGRYNLQAKPSSLHFRFEYNRKYTKRVVLSNNSEHSVRFQYEIPKSIAFRLAFVDRKAFVSAGLCEELIVEFQLNDLKLTCVEDCIRVHCHEVSSKRAGKIDTIVVLLRASECGTKFPMIAPSAPTPSPNVPMAERSSEKLIDGMPSVTAARPQKQLGSSNVRHSSRQTRLKKVRDHNIAIKGGDSCPDPNSRPMSHAVPDTSVRSHDSSCQDETPISGKAEDVDGWMDDSKMQSEGVDECNEANKYFQFEGFPLVENETSSMDTCVLTLPNIDLRICPFVFLPKLEHEEALVMDNEAMADSKIPLYVPLMCHKRLRNGALDEIMPSVRLIGEQYIFGTPDSTSSLVDNFNTDVFLRPSRSLCPLLTCDSPRETDPWYLLRPRKDLALKAVAARPDDTPCFDSLRAYGADRPDESSLSPFIHETYRSYSSDSDPQTFFFDPNTAYSDLESFYQKTDPVACFSTTSNPFVELEAGIAFAICTESIINLSDSDSEDEENSPIEYQSIPTWQQACNLFENTLEHAEIGYGNPSVILPREYAHIALESQVRAKREHLRQRLPKRMEAVARILRENSSEQAETMNPFELYSVGSRKVHQASNCPKTLSN</sequence>
<accession>F0WGI4</accession>
<dbReference type="PANTHER" id="PTHR46500">
    <property type="entry name" value="CILIA- AND FLAGELLA-ASSOCIATED PROTEIN 221"/>
    <property type="match status" value="1"/>
</dbReference>
<dbReference type="EMBL" id="FR824137">
    <property type="protein sequence ID" value="CCA20348.1"/>
    <property type="molecule type" value="Genomic_DNA"/>
</dbReference>
<feature type="region of interest" description="Disordered" evidence="1">
    <location>
        <begin position="1"/>
        <end position="26"/>
    </location>
</feature>
<evidence type="ECO:0000256" key="1">
    <source>
        <dbReference type="SAM" id="MobiDB-lite"/>
    </source>
</evidence>
<feature type="region of interest" description="Disordered" evidence="1">
    <location>
        <begin position="185"/>
        <end position="260"/>
    </location>
</feature>
<dbReference type="GO" id="GO:0003341">
    <property type="term" value="P:cilium movement"/>
    <property type="evidence" value="ECO:0007669"/>
    <property type="project" value="InterPro"/>
</dbReference>
<dbReference type="HOGENOM" id="CLU_429246_0_0_1"/>
<evidence type="ECO:0000313" key="2">
    <source>
        <dbReference type="EMBL" id="CCA20348.1"/>
    </source>
</evidence>
<dbReference type="GO" id="GO:0044458">
    <property type="term" value="P:motile cilium assembly"/>
    <property type="evidence" value="ECO:0007669"/>
    <property type="project" value="TreeGrafter"/>
</dbReference>
<organism evidence="2">
    <name type="scientific">Albugo laibachii Nc14</name>
    <dbReference type="NCBI Taxonomy" id="890382"/>
    <lineage>
        <taxon>Eukaryota</taxon>
        <taxon>Sar</taxon>
        <taxon>Stramenopiles</taxon>
        <taxon>Oomycota</taxon>
        <taxon>Peronosporomycetes</taxon>
        <taxon>Albuginales</taxon>
        <taxon>Albuginaceae</taxon>
        <taxon>Albugo</taxon>
    </lineage>
</organism>
<protein>
    <submittedName>
        <fullName evidence="2">AlNc14C92G5718 protein</fullName>
    </submittedName>
</protein>
<dbReference type="AlphaFoldDB" id="F0WGI4"/>